<feature type="transmembrane region" description="Helical" evidence="1">
    <location>
        <begin position="173"/>
        <end position="193"/>
    </location>
</feature>
<comment type="caution">
    <text evidence="2">The sequence shown here is derived from an EMBL/GenBank/DDBJ whole genome shotgun (WGS) entry which is preliminary data.</text>
</comment>
<dbReference type="EMBL" id="JASXSZ010000003">
    <property type="protein sequence ID" value="MDL9980147.1"/>
    <property type="molecule type" value="Genomic_DNA"/>
</dbReference>
<name>A0ABT7N0D6_9MICO</name>
<evidence type="ECO:0000256" key="1">
    <source>
        <dbReference type="SAM" id="Phobius"/>
    </source>
</evidence>
<evidence type="ECO:0008006" key="4">
    <source>
        <dbReference type="Google" id="ProtNLM"/>
    </source>
</evidence>
<accession>A0ABT7N0D6</accession>
<feature type="transmembrane region" description="Helical" evidence="1">
    <location>
        <begin position="41"/>
        <end position="61"/>
    </location>
</feature>
<dbReference type="Proteomes" id="UP001235064">
    <property type="component" value="Unassembled WGS sequence"/>
</dbReference>
<organism evidence="2 3">
    <name type="scientific">Microbacterium candidum</name>
    <dbReference type="NCBI Taxonomy" id="3041922"/>
    <lineage>
        <taxon>Bacteria</taxon>
        <taxon>Bacillati</taxon>
        <taxon>Actinomycetota</taxon>
        <taxon>Actinomycetes</taxon>
        <taxon>Micrococcales</taxon>
        <taxon>Microbacteriaceae</taxon>
        <taxon>Microbacterium</taxon>
    </lineage>
</organism>
<keyword evidence="1" id="KW-0472">Membrane</keyword>
<feature type="transmembrane region" description="Helical" evidence="1">
    <location>
        <begin position="322"/>
        <end position="342"/>
    </location>
</feature>
<keyword evidence="3" id="KW-1185">Reference proteome</keyword>
<protein>
    <recommendedName>
        <fullName evidence="4">ABC transporter permease</fullName>
    </recommendedName>
</protein>
<feature type="transmembrane region" description="Helical" evidence="1">
    <location>
        <begin position="266"/>
        <end position="285"/>
    </location>
</feature>
<keyword evidence="1" id="KW-0812">Transmembrane</keyword>
<gene>
    <name evidence="2" type="ORF">QSV35_12465</name>
</gene>
<feature type="transmembrane region" description="Helical" evidence="1">
    <location>
        <begin position="200"/>
        <end position="228"/>
    </location>
</feature>
<feature type="transmembrane region" description="Helical" evidence="1">
    <location>
        <begin position="234"/>
        <end position="254"/>
    </location>
</feature>
<sequence>MMTTTAHPVPLPELRRIPAAAPARRMAWPAASSWGSIARHLMIPLFLALGMAFAYMGAFHAPAPHGMPVAVVGSGPEAQVFAQTLNDKGDGKLAVTTVASESTARRQILDQKIAAAFQVDASGATLYVSHAASEAGAATAQALFQPIAYDQHLPLQVVDVRSGTAQDPAGQSLFFLLIAITVGAYASSVAISASASKLGVLWRIGIGAAVGFVVAAAAVVIAGGVYHALNGNEWLIWLLAGLYAFGIITIGIGLHPFLRGWTTPTLTALFVMLNVTSAGGVYPSYLEPAFFAGLTTFWNGAAWLDAARMLTYFPGQSIGFDALRLSLWAVAGVALVIVGHLATRSRRVLADETIAATAEEEELVVAG</sequence>
<reference evidence="2 3" key="1">
    <citation type="submission" date="2023-06" db="EMBL/GenBank/DDBJ databases">
        <title>Microbacterium sp. nov., isolated from a waste landfill.</title>
        <authorList>
            <person name="Wen W."/>
        </authorList>
    </citation>
    <scope>NUCLEOTIDE SEQUENCE [LARGE SCALE GENOMIC DNA]</scope>
    <source>
        <strain evidence="2 3">ASV49</strain>
    </source>
</reference>
<evidence type="ECO:0000313" key="2">
    <source>
        <dbReference type="EMBL" id="MDL9980147.1"/>
    </source>
</evidence>
<proteinExistence type="predicted"/>
<evidence type="ECO:0000313" key="3">
    <source>
        <dbReference type="Proteomes" id="UP001235064"/>
    </source>
</evidence>
<keyword evidence="1" id="KW-1133">Transmembrane helix</keyword>